<dbReference type="EMBL" id="JAULSU010000007">
    <property type="protein sequence ID" value="KAK0611891.1"/>
    <property type="molecule type" value="Genomic_DNA"/>
</dbReference>
<dbReference type="Proteomes" id="UP001175000">
    <property type="component" value="Unassembled WGS sequence"/>
</dbReference>
<dbReference type="SUPFAM" id="SSF51735">
    <property type="entry name" value="NAD(P)-binding Rossmann-fold domains"/>
    <property type="match status" value="1"/>
</dbReference>
<evidence type="ECO:0000256" key="2">
    <source>
        <dbReference type="ARBA" id="ARBA00023002"/>
    </source>
</evidence>
<evidence type="ECO:0000256" key="1">
    <source>
        <dbReference type="ARBA" id="ARBA00006484"/>
    </source>
</evidence>
<dbReference type="PANTHER" id="PTHR42760:SF37">
    <property type="entry name" value="CLAVALDEHYDE DEHYDROGENASE"/>
    <property type="match status" value="1"/>
</dbReference>
<comment type="similarity">
    <text evidence="1">Belongs to the short-chain dehydrogenases/reductases (SDR) family.</text>
</comment>
<keyword evidence="4" id="KW-1185">Reference proteome</keyword>
<gene>
    <name evidence="3" type="ORF">B0T14DRAFT_595255</name>
</gene>
<dbReference type="InterPro" id="IPR036291">
    <property type="entry name" value="NAD(P)-bd_dom_sf"/>
</dbReference>
<sequence>MDQLPPDFFVSSLQFTKRVYQDVYPAINPTNPELGLTGKVVIITGASRGIGARGIVPAFARAGPKGIVLVGTNVDALQISEAGVKEANPSIKTLAVAADISDASSVAELFARVKDSFGHADILINNAAVRSGGGNIHEDKPEEWWRNFEVNTKGAFLLIQNFINALPTPSTPATIVNVVTAGAWGAYPQMSGYALSKLAALQLVAKVAAAYPNITAIALHPGLVETDMFHPSFRRFNLDSPALVGGTLVWLAGEKAKFLTGRTITSNWSVEDLTERKDEIEAGNLLKIGLQGKFGKEQFE</sequence>
<evidence type="ECO:0000313" key="4">
    <source>
        <dbReference type="Proteomes" id="UP001175000"/>
    </source>
</evidence>
<dbReference type="Gene3D" id="3.40.50.720">
    <property type="entry name" value="NAD(P)-binding Rossmann-like Domain"/>
    <property type="match status" value="1"/>
</dbReference>
<dbReference type="Pfam" id="PF00106">
    <property type="entry name" value="adh_short"/>
    <property type="match status" value="1"/>
</dbReference>
<name>A0AA39WCW9_9PEZI</name>
<dbReference type="PANTHER" id="PTHR42760">
    <property type="entry name" value="SHORT-CHAIN DEHYDROGENASES/REDUCTASES FAMILY MEMBER"/>
    <property type="match status" value="1"/>
</dbReference>
<accession>A0AA39WCW9</accession>
<reference evidence="3" key="1">
    <citation type="submission" date="2023-06" db="EMBL/GenBank/DDBJ databases">
        <title>Genome-scale phylogeny and comparative genomics of the fungal order Sordariales.</title>
        <authorList>
            <consortium name="Lawrence Berkeley National Laboratory"/>
            <person name="Hensen N."/>
            <person name="Bonometti L."/>
            <person name="Westerberg I."/>
            <person name="Brannstrom I.O."/>
            <person name="Guillou S."/>
            <person name="Cros-Aarteil S."/>
            <person name="Calhoun S."/>
            <person name="Haridas S."/>
            <person name="Kuo A."/>
            <person name="Mondo S."/>
            <person name="Pangilinan J."/>
            <person name="Riley R."/>
            <person name="Labutti K."/>
            <person name="Andreopoulos B."/>
            <person name="Lipzen A."/>
            <person name="Chen C."/>
            <person name="Yanf M."/>
            <person name="Daum C."/>
            <person name="Ng V."/>
            <person name="Clum A."/>
            <person name="Steindorff A."/>
            <person name="Ohm R."/>
            <person name="Martin F."/>
            <person name="Silar P."/>
            <person name="Natvig D."/>
            <person name="Lalanne C."/>
            <person name="Gautier V."/>
            <person name="Ament-Velasquez S.L."/>
            <person name="Kruys A."/>
            <person name="Hutchinson M.I."/>
            <person name="Powell A.J."/>
            <person name="Barry K."/>
            <person name="Miller A.N."/>
            <person name="Grigoriev I.V."/>
            <person name="Debuchy R."/>
            <person name="Gladieux P."/>
            <person name="Thoren M.H."/>
            <person name="Johannesson H."/>
        </authorList>
    </citation>
    <scope>NUCLEOTIDE SEQUENCE</scope>
    <source>
        <strain evidence="3">CBS 606.72</strain>
    </source>
</reference>
<dbReference type="InterPro" id="IPR002347">
    <property type="entry name" value="SDR_fam"/>
</dbReference>
<keyword evidence="2" id="KW-0560">Oxidoreductase</keyword>
<comment type="caution">
    <text evidence="3">The sequence shown here is derived from an EMBL/GenBank/DDBJ whole genome shotgun (WGS) entry which is preliminary data.</text>
</comment>
<protein>
    <submittedName>
        <fullName evidence="3">Uncharacterized protein</fullName>
    </submittedName>
</protein>
<proteinExistence type="inferred from homology"/>
<dbReference type="PRINTS" id="PR00081">
    <property type="entry name" value="GDHRDH"/>
</dbReference>
<dbReference type="GO" id="GO:0016616">
    <property type="term" value="F:oxidoreductase activity, acting on the CH-OH group of donors, NAD or NADP as acceptor"/>
    <property type="evidence" value="ECO:0007669"/>
    <property type="project" value="TreeGrafter"/>
</dbReference>
<organism evidence="3 4">
    <name type="scientific">Immersiella caudata</name>
    <dbReference type="NCBI Taxonomy" id="314043"/>
    <lineage>
        <taxon>Eukaryota</taxon>
        <taxon>Fungi</taxon>
        <taxon>Dikarya</taxon>
        <taxon>Ascomycota</taxon>
        <taxon>Pezizomycotina</taxon>
        <taxon>Sordariomycetes</taxon>
        <taxon>Sordariomycetidae</taxon>
        <taxon>Sordariales</taxon>
        <taxon>Lasiosphaeriaceae</taxon>
        <taxon>Immersiella</taxon>
    </lineage>
</organism>
<dbReference type="AlphaFoldDB" id="A0AA39WCW9"/>
<dbReference type="CDD" id="cd05233">
    <property type="entry name" value="SDR_c"/>
    <property type="match status" value="1"/>
</dbReference>
<evidence type="ECO:0000313" key="3">
    <source>
        <dbReference type="EMBL" id="KAK0611891.1"/>
    </source>
</evidence>